<dbReference type="EMBL" id="VIWT01000002">
    <property type="protein sequence ID" value="TWF91430.1"/>
    <property type="molecule type" value="Genomic_DNA"/>
</dbReference>
<evidence type="ECO:0000256" key="6">
    <source>
        <dbReference type="ARBA" id="ARBA00023004"/>
    </source>
</evidence>
<dbReference type="PRINTS" id="PR00385">
    <property type="entry name" value="P450"/>
</dbReference>
<dbReference type="AlphaFoldDB" id="A0A561TWE4"/>
<keyword evidence="3 8" id="KW-0349">Heme</keyword>
<evidence type="ECO:0000313" key="10">
    <source>
        <dbReference type="Proteomes" id="UP000317940"/>
    </source>
</evidence>
<dbReference type="GO" id="GO:0005506">
    <property type="term" value="F:iron ion binding"/>
    <property type="evidence" value="ECO:0007669"/>
    <property type="project" value="InterPro"/>
</dbReference>
<reference evidence="9 10" key="1">
    <citation type="submission" date="2019-06" db="EMBL/GenBank/DDBJ databases">
        <title>Sequencing the genomes of 1000 actinobacteria strains.</title>
        <authorList>
            <person name="Klenk H.-P."/>
        </authorList>
    </citation>
    <scope>NUCLEOTIDE SEQUENCE [LARGE SCALE GENOMIC DNA]</scope>
    <source>
        <strain evidence="9 10">DSM 44826</strain>
    </source>
</reference>
<dbReference type="OrthoDB" id="3218463at2"/>
<dbReference type="Gene3D" id="1.10.630.10">
    <property type="entry name" value="Cytochrome P450"/>
    <property type="match status" value="1"/>
</dbReference>
<dbReference type="SUPFAM" id="SSF48264">
    <property type="entry name" value="Cytochrome P450"/>
    <property type="match status" value="1"/>
</dbReference>
<evidence type="ECO:0000256" key="3">
    <source>
        <dbReference type="ARBA" id="ARBA00022617"/>
    </source>
</evidence>
<comment type="similarity">
    <text evidence="2 8">Belongs to the cytochrome P450 family.</text>
</comment>
<accession>A0A561TWE4</accession>
<sequence>MMDAQKQQGLRLPIEAPAALEPPALWAELRQQCPVARVTLPSGDEAVLITRYEDVRSALTDPRLTREGLAEPGAARIAGNESESIFASPMAKALNAEGHERWRRMVGKWFTAKRIQALRPKMEATAERLVDEMVAVGHPVDVVSYLAFPLPVFVICDMLGVPPADQGKFTRWSDTFLSVTKYTRDEVEAAHREFDAYMSGLIAQRRAAASTSDLADGGDDLLSLLIGATDTEGEPMSDAALSATGQALLLAGHETTAGFITKMTAHLLTDRARWEQLLGDRTLVRTAVEEALRFDPNTGAFGMFRYAREDVEFGGTVVPAGSTVMCGVSAANRDEMTFEQADRMDLRRTPNAHLTFGAGAHACLGQLLARTEMQTVLDVLLRRLPTLDLAVPVGELRLEEGLMTTPLHELLVKW</sequence>
<dbReference type="GO" id="GO:0016705">
    <property type="term" value="F:oxidoreductase activity, acting on paired donors, with incorporation or reduction of molecular oxygen"/>
    <property type="evidence" value="ECO:0007669"/>
    <property type="project" value="InterPro"/>
</dbReference>
<keyword evidence="7 8" id="KW-0503">Monooxygenase</keyword>
<evidence type="ECO:0000256" key="1">
    <source>
        <dbReference type="ARBA" id="ARBA00001971"/>
    </source>
</evidence>
<dbReference type="CDD" id="cd11031">
    <property type="entry name" value="Cyp158A-like"/>
    <property type="match status" value="1"/>
</dbReference>
<comment type="caution">
    <text evidence="9">The sequence shown here is derived from an EMBL/GenBank/DDBJ whole genome shotgun (WGS) entry which is preliminary data.</text>
</comment>
<dbReference type="PANTHER" id="PTHR46696:SF5">
    <property type="entry name" value="CYTOCHROME P450 BJ-1"/>
    <property type="match status" value="1"/>
</dbReference>
<protein>
    <submittedName>
        <fullName evidence="9">Cytochrome P450</fullName>
    </submittedName>
</protein>
<dbReference type="InterPro" id="IPR036396">
    <property type="entry name" value="Cyt_P450_sf"/>
</dbReference>
<organism evidence="9 10">
    <name type="scientific">Kitasatospora viridis</name>
    <dbReference type="NCBI Taxonomy" id="281105"/>
    <lineage>
        <taxon>Bacteria</taxon>
        <taxon>Bacillati</taxon>
        <taxon>Actinomycetota</taxon>
        <taxon>Actinomycetes</taxon>
        <taxon>Kitasatosporales</taxon>
        <taxon>Streptomycetaceae</taxon>
        <taxon>Kitasatospora</taxon>
    </lineage>
</organism>
<keyword evidence="10" id="KW-1185">Reference proteome</keyword>
<evidence type="ECO:0000256" key="4">
    <source>
        <dbReference type="ARBA" id="ARBA00022723"/>
    </source>
</evidence>
<dbReference type="GO" id="GO:0004497">
    <property type="term" value="F:monooxygenase activity"/>
    <property type="evidence" value="ECO:0007669"/>
    <property type="project" value="UniProtKB-KW"/>
</dbReference>
<comment type="cofactor">
    <cofactor evidence="1">
        <name>heme</name>
        <dbReference type="ChEBI" id="CHEBI:30413"/>
    </cofactor>
</comment>
<dbReference type="Proteomes" id="UP000317940">
    <property type="component" value="Unassembled WGS sequence"/>
</dbReference>
<dbReference type="PRINTS" id="PR00359">
    <property type="entry name" value="BP450"/>
</dbReference>
<dbReference type="FunFam" id="1.10.630.10:FF:000018">
    <property type="entry name" value="Cytochrome P450 monooxygenase"/>
    <property type="match status" value="1"/>
</dbReference>
<dbReference type="GO" id="GO:0020037">
    <property type="term" value="F:heme binding"/>
    <property type="evidence" value="ECO:0007669"/>
    <property type="project" value="InterPro"/>
</dbReference>
<evidence type="ECO:0000256" key="2">
    <source>
        <dbReference type="ARBA" id="ARBA00010617"/>
    </source>
</evidence>
<dbReference type="InterPro" id="IPR017972">
    <property type="entry name" value="Cyt_P450_CS"/>
</dbReference>
<evidence type="ECO:0000256" key="8">
    <source>
        <dbReference type="RuleBase" id="RU000461"/>
    </source>
</evidence>
<name>A0A561TWE4_9ACTN</name>
<evidence type="ECO:0000313" key="9">
    <source>
        <dbReference type="EMBL" id="TWF91430.1"/>
    </source>
</evidence>
<gene>
    <name evidence="9" type="ORF">FHX73_12545</name>
</gene>
<dbReference type="InterPro" id="IPR001128">
    <property type="entry name" value="Cyt_P450"/>
</dbReference>
<keyword evidence="6 8" id="KW-0408">Iron</keyword>
<keyword evidence="5 8" id="KW-0560">Oxidoreductase</keyword>
<dbReference type="InterPro" id="IPR002397">
    <property type="entry name" value="Cyt_P450_B"/>
</dbReference>
<dbReference type="PANTHER" id="PTHR46696">
    <property type="entry name" value="P450, PUTATIVE (EUROFUNG)-RELATED"/>
    <property type="match status" value="1"/>
</dbReference>
<evidence type="ECO:0000256" key="5">
    <source>
        <dbReference type="ARBA" id="ARBA00023002"/>
    </source>
</evidence>
<keyword evidence="4 8" id="KW-0479">Metal-binding</keyword>
<dbReference type="PROSITE" id="PS00086">
    <property type="entry name" value="CYTOCHROME_P450"/>
    <property type="match status" value="1"/>
</dbReference>
<proteinExistence type="inferred from homology"/>
<dbReference type="Pfam" id="PF00067">
    <property type="entry name" value="p450"/>
    <property type="match status" value="1"/>
</dbReference>
<dbReference type="RefSeq" id="WP_145909025.1">
    <property type="nucleotide sequence ID" value="NZ_BAAAMZ010000010.1"/>
</dbReference>
<evidence type="ECO:0000256" key="7">
    <source>
        <dbReference type="ARBA" id="ARBA00023033"/>
    </source>
</evidence>